<dbReference type="EMBL" id="FNEJ01000025">
    <property type="protein sequence ID" value="SDJ30706.1"/>
    <property type="molecule type" value="Genomic_DNA"/>
</dbReference>
<feature type="transmembrane region" description="Helical" evidence="11">
    <location>
        <begin position="55"/>
        <end position="79"/>
    </location>
</feature>
<evidence type="ECO:0000256" key="11">
    <source>
        <dbReference type="SAM" id="Phobius"/>
    </source>
</evidence>
<evidence type="ECO:0000259" key="15">
    <source>
        <dbReference type="Pfam" id="PF20501"/>
    </source>
</evidence>
<dbReference type="InterPro" id="IPR001516">
    <property type="entry name" value="Proton_antipo_N"/>
</dbReference>
<evidence type="ECO:0000256" key="8">
    <source>
        <dbReference type="ARBA" id="ARBA00023065"/>
    </source>
</evidence>
<dbReference type="GO" id="GO:0005886">
    <property type="term" value="C:plasma membrane"/>
    <property type="evidence" value="ECO:0007669"/>
    <property type="project" value="UniProtKB-SubCell"/>
</dbReference>
<dbReference type="STRING" id="555512.SAMN04487993_102554"/>
<feature type="domain" description="MrpA C-terminal/MbhE" evidence="15">
    <location>
        <begin position="666"/>
        <end position="742"/>
    </location>
</feature>
<evidence type="ECO:0000256" key="4">
    <source>
        <dbReference type="ARBA" id="ARBA00022449"/>
    </source>
</evidence>
<dbReference type="Pfam" id="PF00361">
    <property type="entry name" value="Proton_antipo_M"/>
    <property type="match status" value="1"/>
</dbReference>
<evidence type="ECO:0000256" key="6">
    <source>
        <dbReference type="ARBA" id="ARBA00022692"/>
    </source>
</evidence>
<feature type="transmembrane region" description="Helical" evidence="11">
    <location>
        <begin position="722"/>
        <end position="740"/>
    </location>
</feature>
<keyword evidence="4" id="KW-0050">Antiport</keyword>
<feature type="transmembrane region" description="Helical" evidence="11">
    <location>
        <begin position="146"/>
        <end position="168"/>
    </location>
</feature>
<dbReference type="PRINTS" id="PR01434">
    <property type="entry name" value="NADHDHGNASE5"/>
</dbReference>
<feature type="transmembrane region" description="Helical" evidence="11">
    <location>
        <begin position="484"/>
        <end position="502"/>
    </location>
</feature>
<dbReference type="PANTHER" id="PTHR43373:SF1">
    <property type="entry name" value="NA(+)_H(+) ANTIPORTER SUBUNIT A"/>
    <property type="match status" value="1"/>
</dbReference>
<feature type="transmembrane region" description="Helical" evidence="11">
    <location>
        <begin position="218"/>
        <end position="242"/>
    </location>
</feature>
<dbReference type="InterPro" id="IPR046806">
    <property type="entry name" value="MrpA_C/MbhE"/>
</dbReference>
<feature type="transmembrane region" description="Helical" evidence="11">
    <location>
        <begin position="12"/>
        <end position="35"/>
    </location>
</feature>
<accession>A0A1G8SN78</accession>
<feature type="transmembrane region" description="Helical" evidence="11">
    <location>
        <begin position="115"/>
        <end position="134"/>
    </location>
</feature>
<feature type="transmembrane region" description="Helical" evidence="11">
    <location>
        <begin position="547"/>
        <end position="568"/>
    </location>
</feature>
<proteinExistence type="predicted"/>
<dbReference type="InterPro" id="IPR025383">
    <property type="entry name" value="MrpA_C/MbhD"/>
</dbReference>
<evidence type="ECO:0000256" key="2">
    <source>
        <dbReference type="ARBA" id="ARBA00004651"/>
    </source>
</evidence>
<evidence type="ECO:0000256" key="5">
    <source>
        <dbReference type="ARBA" id="ARBA00022475"/>
    </source>
</evidence>
<evidence type="ECO:0000256" key="10">
    <source>
        <dbReference type="RuleBase" id="RU000320"/>
    </source>
</evidence>
<dbReference type="AlphaFoldDB" id="A0A1G8SN78"/>
<evidence type="ECO:0000256" key="1">
    <source>
        <dbReference type="ARBA" id="ARBA00002378"/>
    </source>
</evidence>
<evidence type="ECO:0000256" key="9">
    <source>
        <dbReference type="ARBA" id="ARBA00023136"/>
    </source>
</evidence>
<feature type="transmembrane region" description="Helical" evidence="11">
    <location>
        <begin position="632"/>
        <end position="653"/>
    </location>
</feature>
<keyword evidence="3" id="KW-0813">Transport</keyword>
<dbReference type="Proteomes" id="UP000199093">
    <property type="component" value="Unassembled WGS sequence"/>
</dbReference>
<dbReference type="PRINTS" id="PR01435">
    <property type="entry name" value="NPOXDRDTASE5"/>
</dbReference>
<feature type="transmembrane region" description="Helical" evidence="11">
    <location>
        <begin position="305"/>
        <end position="328"/>
    </location>
</feature>
<feature type="transmembrane region" description="Helical" evidence="11">
    <location>
        <begin position="608"/>
        <end position="626"/>
    </location>
</feature>
<dbReference type="OrthoDB" id="9811798at2"/>
<dbReference type="RefSeq" id="WP_089851003.1">
    <property type="nucleotide sequence ID" value="NZ_FNEJ01000025.1"/>
</dbReference>
<evidence type="ECO:0000259" key="12">
    <source>
        <dbReference type="Pfam" id="PF00361"/>
    </source>
</evidence>
<evidence type="ECO:0000256" key="7">
    <source>
        <dbReference type="ARBA" id="ARBA00022989"/>
    </source>
</evidence>
<evidence type="ECO:0000259" key="13">
    <source>
        <dbReference type="Pfam" id="PF00662"/>
    </source>
</evidence>
<dbReference type="GO" id="GO:0006811">
    <property type="term" value="P:monoatomic ion transport"/>
    <property type="evidence" value="ECO:0007669"/>
    <property type="project" value="UniProtKB-KW"/>
</dbReference>
<comment type="subcellular location">
    <subcellularLocation>
        <location evidence="2">Cell membrane</location>
        <topology evidence="2">Multi-pass membrane protein</topology>
    </subcellularLocation>
    <subcellularLocation>
        <location evidence="10">Membrane</location>
        <topology evidence="10">Multi-pass membrane protein</topology>
    </subcellularLocation>
</comment>
<feature type="domain" description="MrpA C-terminal/MbhD" evidence="14">
    <location>
        <begin position="590"/>
        <end position="655"/>
    </location>
</feature>
<feature type="transmembrane region" description="Helical" evidence="11">
    <location>
        <begin position="254"/>
        <end position="271"/>
    </location>
</feature>
<keyword evidence="17" id="KW-1185">Reference proteome</keyword>
<dbReference type="GO" id="GO:0015297">
    <property type="term" value="F:antiporter activity"/>
    <property type="evidence" value="ECO:0007669"/>
    <property type="project" value="UniProtKB-KW"/>
</dbReference>
<organism evidence="16 17">
    <name type="scientific">Salipiger marinus</name>
    <dbReference type="NCBI Taxonomy" id="555512"/>
    <lineage>
        <taxon>Bacteria</taxon>
        <taxon>Pseudomonadati</taxon>
        <taxon>Pseudomonadota</taxon>
        <taxon>Alphaproteobacteria</taxon>
        <taxon>Rhodobacterales</taxon>
        <taxon>Roseobacteraceae</taxon>
        <taxon>Salipiger</taxon>
    </lineage>
</organism>
<keyword evidence="8" id="KW-0406">Ion transport</keyword>
<feature type="domain" description="NADH-Ubiquinone oxidoreductase (complex I) chain 5 N-terminal" evidence="13">
    <location>
        <begin position="47"/>
        <end position="94"/>
    </location>
</feature>
<feature type="transmembrane region" description="Helical" evidence="11">
    <location>
        <begin position="91"/>
        <end position="109"/>
    </location>
</feature>
<dbReference type="PANTHER" id="PTHR43373">
    <property type="entry name" value="NA(+)/H(+) ANTIPORTER SUBUNIT"/>
    <property type="match status" value="1"/>
</dbReference>
<feature type="transmembrane region" description="Helical" evidence="11">
    <location>
        <begin position="431"/>
        <end position="450"/>
    </location>
</feature>
<sequence length="748" mass="77844">MAPVSDKTNNGLIGILPVLLAAALFAFFAAQIPAIAAGEVLRWSMPWFPSQGIELAFLLDGLSLTFALLISGIGTLVLLYSDSYLAGHPQYARFALFLTSFLLAMLGLVLADDLILLFVFWELTTLTSYLLIGFSHEAEKSRRNALQALFVTGAGGLAFLAGLILMGFAAGSTSISEIIAADELRDHAAYTGILVLVFAGALTKSAQVPVHFWLPNAMAAPTPVSAFLHSATMVKAGIYLLARMHPALSGTPGWIWTLTILGAATAVFASLQSLRQTDLKQALAYTTLMALGTLTLLLGQDSGYAMTAFATFLIVHSLYKAALFLVVGNIDAATGTREVAQLGGLGRSMTLTAGAAALAALSMAGAPPFLGFIGKELKYAGALAADAPVLVAGALVLANALMFAVAGVVALRPFWLGSAADLPRAPKERSWRMLAGPVVLGVAGTLFGIFPGPLQQALVTPTVAALTGDAANAAELTLWHGVNLPLLLSLATFALGLALYAGHRPLRAGLAHTLGMLPDLDRGWDRFLDGLKGFAEWQAARIQSGKLSFYLAATFGTVAGALLVTMLARGLPLPAFTLDGFSWAPAAVAALMLAGGVLVLLTRSRITAIAGLGTSGIAISLVFLIYGAPDVAITQLLVETLVVVLVAVALLKLPRLPAPRFRPGAAVISVAVGASVSLMLLSVLGQPLDLSLTSYFEAASYPDAHGRNIVNVILVDFRAIDTFGEIAVVAIAALSALALLRGTKGRTR</sequence>
<dbReference type="InterPro" id="IPR042106">
    <property type="entry name" value="Nuo/plastoQ_OxRdtase_6_NuoJ"/>
</dbReference>
<dbReference type="InterPro" id="IPR050616">
    <property type="entry name" value="CPA3_Na-H_Antiporter_A"/>
</dbReference>
<keyword evidence="5" id="KW-1003">Cell membrane</keyword>
<feature type="transmembrane region" description="Helical" evidence="11">
    <location>
        <begin position="188"/>
        <end position="206"/>
    </location>
</feature>
<protein>
    <submittedName>
        <fullName evidence="16">Multisubunit sodium/proton antiporter, MrpA subunit (TC 2.A.63.1)</fullName>
    </submittedName>
</protein>
<feature type="transmembrane region" description="Helical" evidence="11">
    <location>
        <begin position="390"/>
        <end position="411"/>
    </location>
</feature>
<feature type="transmembrane region" description="Helical" evidence="11">
    <location>
        <begin position="665"/>
        <end position="685"/>
    </location>
</feature>
<dbReference type="Gene3D" id="1.20.120.1200">
    <property type="entry name" value="NADH-ubiquinone/plastoquinone oxidoreductase chain 6, subunit NuoJ"/>
    <property type="match status" value="1"/>
</dbReference>
<dbReference type="Pfam" id="PF00662">
    <property type="entry name" value="Proton_antipo_N"/>
    <property type="match status" value="1"/>
</dbReference>
<evidence type="ECO:0000256" key="3">
    <source>
        <dbReference type="ARBA" id="ARBA00022448"/>
    </source>
</evidence>
<keyword evidence="9 11" id="KW-0472">Membrane</keyword>
<evidence type="ECO:0000313" key="16">
    <source>
        <dbReference type="EMBL" id="SDJ30706.1"/>
    </source>
</evidence>
<feature type="transmembrane region" description="Helical" evidence="11">
    <location>
        <begin position="283"/>
        <end position="299"/>
    </location>
</feature>
<evidence type="ECO:0000313" key="17">
    <source>
        <dbReference type="Proteomes" id="UP000199093"/>
    </source>
</evidence>
<keyword evidence="6 10" id="KW-0812">Transmembrane</keyword>
<feature type="transmembrane region" description="Helical" evidence="11">
    <location>
        <begin position="349"/>
        <end position="370"/>
    </location>
</feature>
<feature type="domain" description="NADH:quinone oxidoreductase/Mrp antiporter transmembrane" evidence="12">
    <location>
        <begin position="111"/>
        <end position="393"/>
    </location>
</feature>
<name>A0A1G8SN78_9RHOB</name>
<dbReference type="Pfam" id="PF13244">
    <property type="entry name" value="MbhD"/>
    <property type="match status" value="1"/>
</dbReference>
<reference evidence="16 17" key="1">
    <citation type="submission" date="2016-10" db="EMBL/GenBank/DDBJ databases">
        <authorList>
            <person name="de Groot N.N."/>
        </authorList>
    </citation>
    <scope>NUCLEOTIDE SEQUENCE [LARGE SCALE GENOMIC DNA]</scope>
    <source>
        <strain evidence="16 17">DSM 26424</strain>
    </source>
</reference>
<gene>
    <name evidence="16" type="ORF">SAMN04487993_102554</name>
</gene>
<feature type="transmembrane region" description="Helical" evidence="11">
    <location>
        <begin position="580"/>
        <end position="601"/>
    </location>
</feature>
<dbReference type="InterPro" id="IPR001750">
    <property type="entry name" value="ND/Mrp_TM"/>
</dbReference>
<evidence type="ECO:0000259" key="14">
    <source>
        <dbReference type="Pfam" id="PF13244"/>
    </source>
</evidence>
<dbReference type="Pfam" id="PF20501">
    <property type="entry name" value="MbhE"/>
    <property type="match status" value="1"/>
</dbReference>
<comment type="function">
    <text evidence="1">NDH-1 shuttles electrons from NADH, via FMN and iron-sulfur (Fe-S) centers, to quinones in the respiratory chain. The immediate electron acceptor for the enzyme in this species is believed to be ubiquinone. Couples the redox reaction to proton translocation (for every two electrons transferred, four hydrogen ions are translocated across the cytoplasmic membrane), and thus conserves the redox energy in a proton gradient.</text>
</comment>
<keyword evidence="7 11" id="KW-1133">Transmembrane helix</keyword>